<dbReference type="AlphaFoldDB" id="A0AAW0EFB8"/>
<organism evidence="1 2">
    <name type="scientific">Paramarasmius palmivorus</name>
    <dbReference type="NCBI Taxonomy" id="297713"/>
    <lineage>
        <taxon>Eukaryota</taxon>
        <taxon>Fungi</taxon>
        <taxon>Dikarya</taxon>
        <taxon>Basidiomycota</taxon>
        <taxon>Agaricomycotina</taxon>
        <taxon>Agaricomycetes</taxon>
        <taxon>Agaricomycetidae</taxon>
        <taxon>Agaricales</taxon>
        <taxon>Marasmiineae</taxon>
        <taxon>Marasmiaceae</taxon>
        <taxon>Paramarasmius</taxon>
    </lineage>
</organism>
<gene>
    <name evidence="1" type="ORF">VNI00_000408</name>
</gene>
<accession>A0AAW0EFB8</accession>
<dbReference type="EMBL" id="JAYKXP010000001">
    <property type="protein sequence ID" value="KAK7062910.1"/>
    <property type="molecule type" value="Genomic_DNA"/>
</dbReference>
<dbReference type="GO" id="GO:0001228">
    <property type="term" value="F:DNA-binding transcription activator activity, RNA polymerase II-specific"/>
    <property type="evidence" value="ECO:0007669"/>
    <property type="project" value="TreeGrafter"/>
</dbReference>
<comment type="caution">
    <text evidence="1">The sequence shown here is derived from an EMBL/GenBank/DDBJ whole genome shotgun (WGS) entry which is preliminary data.</text>
</comment>
<name>A0AAW0EFB8_9AGAR</name>
<proteinExistence type="predicted"/>
<dbReference type="Proteomes" id="UP001383192">
    <property type="component" value="Unassembled WGS sequence"/>
</dbReference>
<dbReference type="PANTHER" id="PTHR47784">
    <property type="entry name" value="STEROL UPTAKE CONTROL PROTEIN 2"/>
    <property type="match status" value="1"/>
</dbReference>
<dbReference type="PANTHER" id="PTHR47784:SF5">
    <property type="entry name" value="STEROL UPTAKE CONTROL PROTEIN 2"/>
    <property type="match status" value="1"/>
</dbReference>
<dbReference type="InterPro" id="IPR021858">
    <property type="entry name" value="Fun_TF"/>
</dbReference>
<protein>
    <submittedName>
        <fullName evidence="1">Uncharacterized protein</fullName>
    </submittedName>
</protein>
<dbReference type="InterPro" id="IPR053157">
    <property type="entry name" value="Sterol_Uptake_Regulator"/>
</dbReference>
<evidence type="ECO:0000313" key="1">
    <source>
        <dbReference type="EMBL" id="KAK7062910.1"/>
    </source>
</evidence>
<sequence length="297" mass="33694">MTTLKLFHHYSLVTSTTLAHSPDALGTIQFAVPSMAFTEPLLMHSMLAVASMHMHTLLNPIGISDEDYLGLSQRHRNQALSLTRNSLSPDTILLVMGHLMIYRFAEAFCTTNGPPAIFTLIATVRSALPNFDYVFREEQLLPLNWPHRTLDQLEEHIKSSPTHIPFPSLLHQIHLPSSAFPDPEEVSTPETSEVYHMAVEYLRYTWYMCQDPNASLGGAMSWLVRMSDDFYGFLTERRPRAMVILYHYCLILSQLKHYWWASGKDSLSWIAMMLDAQWMECILNPIGAGGIDASGYS</sequence>
<dbReference type="Pfam" id="PF11951">
    <property type="entry name" value="Fungal_trans_2"/>
    <property type="match status" value="1"/>
</dbReference>
<keyword evidence="2" id="KW-1185">Reference proteome</keyword>
<reference evidence="1 2" key="1">
    <citation type="submission" date="2024-01" db="EMBL/GenBank/DDBJ databases">
        <title>A draft genome for a cacao thread blight-causing isolate of Paramarasmius palmivorus.</title>
        <authorList>
            <person name="Baruah I.K."/>
            <person name="Bukari Y."/>
            <person name="Amoako-Attah I."/>
            <person name="Meinhardt L.W."/>
            <person name="Bailey B.A."/>
            <person name="Cohen S.P."/>
        </authorList>
    </citation>
    <scope>NUCLEOTIDE SEQUENCE [LARGE SCALE GENOMIC DNA]</scope>
    <source>
        <strain evidence="1 2">GH-12</strain>
    </source>
</reference>
<evidence type="ECO:0000313" key="2">
    <source>
        <dbReference type="Proteomes" id="UP001383192"/>
    </source>
</evidence>